<dbReference type="EMBL" id="JASBWT010000051">
    <property type="protein sequence ID" value="KAJ9091488.1"/>
    <property type="molecule type" value="Genomic_DNA"/>
</dbReference>
<reference evidence="1" key="1">
    <citation type="submission" date="2023-04" db="EMBL/GenBank/DDBJ databases">
        <title>Draft Genome sequencing of Naganishia species isolated from polar environments using Oxford Nanopore Technology.</title>
        <authorList>
            <person name="Leo P."/>
            <person name="Venkateswaran K."/>
        </authorList>
    </citation>
    <scope>NUCLEOTIDE SEQUENCE</scope>
    <source>
        <strain evidence="1">MNA-CCFEE 5423</strain>
    </source>
</reference>
<evidence type="ECO:0000313" key="2">
    <source>
        <dbReference type="Proteomes" id="UP001227268"/>
    </source>
</evidence>
<organism evidence="1 2">
    <name type="scientific">Naganishia friedmannii</name>
    <dbReference type="NCBI Taxonomy" id="89922"/>
    <lineage>
        <taxon>Eukaryota</taxon>
        <taxon>Fungi</taxon>
        <taxon>Dikarya</taxon>
        <taxon>Basidiomycota</taxon>
        <taxon>Agaricomycotina</taxon>
        <taxon>Tremellomycetes</taxon>
        <taxon>Filobasidiales</taxon>
        <taxon>Filobasidiaceae</taxon>
        <taxon>Naganishia</taxon>
    </lineage>
</organism>
<protein>
    <submittedName>
        <fullName evidence="1">Uncharacterized protein</fullName>
    </submittedName>
</protein>
<dbReference type="Proteomes" id="UP001227268">
    <property type="component" value="Unassembled WGS sequence"/>
</dbReference>
<accession>A0ACC2UXB2</accession>
<comment type="caution">
    <text evidence="1">The sequence shown here is derived from an EMBL/GenBank/DDBJ whole genome shotgun (WGS) entry which is preliminary data.</text>
</comment>
<name>A0ACC2UXB2_9TREE</name>
<proteinExistence type="predicted"/>
<sequence length="474" mass="53401">MSSTPVFDSAPHAASLAEALPWELLVEISEHLSASFSLGSLASFNITCRQAYEATLSVLYRSLVLVGRDPEGFAEKEKPLELEQCRALPMGWQFVRYLHVGKHNLAALEAFGETFSGGSSNSSSDISDALSQCSDESDSSRVSGDFDPLSLEMMFPNLVLVVLRLREYDESIVHPRHARHYQRNSEVTDTTLLWVHVCKPIQLPNLVEACIIGNDRRETFLADSCVLQEEEPSSESSALEDDPRTQTVVDIVRKMSFNSTGALQPGGNRPWRRFYRGDDNLLILDTNTLDNDDSEESRSRLIAKGIISLYADKRASGKGNRMYSGTLPLITLVGERVPFQPFLTELLERLPLKVELRVQSTGMTFPGRFVQQLDHVAQAFCAVWDQVQLPRLQDFFCWVDEGINEANGVPMSFSGNFNADSSKETARIRGFQVHRMLHRLDGFSRFAMDEFFYQVKPERKVTVLMHTERGMEDE</sequence>
<evidence type="ECO:0000313" key="1">
    <source>
        <dbReference type="EMBL" id="KAJ9091488.1"/>
    </source>
</evidence>
<keyword evidence="2" id="KW-1185">Reference proteome</keyword>
<gene>
    <name evidence="1" type="ORF">QFC21_007188</name>
</gene>